<comment type="caution">
    <text evidence="2">The sequence shown here is derived from an EMBL/GenBank/DDBJ whole genome shotgun (WGS) entry which is preliminary data.</text>
</comment>
<proteinExistence type="predicted"/>
<feature type="region of interest" description="Disordered" evidence="1">
    <location>
        <begin position="208"/>
        <end position="227"/>
    </location>
</feature>
<protein>
    <submittedName>
        <fullName evidence="2">Uncharacterized protein</fullName>
    </submittedName>
</protein>
<evidence type="ECO:0000256" key="1">
    <source>
        <dbReference type="SAM" id="MobiDB-lite"/>
    </source>
</evidence>
<name>A0AAE1CFH2_9PEZI</name>
<evidence type="ECO:0000313" key="2">
    <source>
        <dbReference type="EMBL" id="KAK3692379.1"/>
    </source>
</evidence>
<organism evidence="2 3">
    <name type="scientific">Podospora appendiculata</name>
    <dbReference type="NCBI Taxonomy" id="314037"/>
    <lineage>
        <taxon>Eukaryota</taxon>
        <taxon>Fungi</taxon>
        <taxon>Dikarya</taxon>
        <taxon>Ascomycota</taxon>
        <taxon>Pezizomycotina</taxon>
        <taxon>Sordariomycetes</taxon>
        <taxon>Sordariomycetidae</taxon>
        <taxon>Sordariales</taxon>
        <taxon>Podosporaceae</taxon>
        <taxon>Podospora</taxon>
    </lineage>
</organism>
<gene>
    <name evidence="2" type="ORF">B0T22DRAFT_12002</name>
</gene>
<reference evidence="2" key="2">
    <citation type="submission" date="2023-06" db="EMBL/GenBank/DDBJ databases">
        <authorList>
            <consortium name="Lawrence Berkeley National Laboratory"/>
            <person name="Haridas S."/>
            <person name="Hensen N."/>
            <person name="Bonometti L."/>
            <person name="Westerberg I."/>
            <person name="Brannstrom I.O."/>
            <person name="Guillou S."/>
            <person name="Cros-Aarteil S."/>
            <person name="Calhoun S."/>
            <person name="Kuo A."/>
            <person name="Mondo S."/>
            <person name="Pangilinan J."/>
            <person name="Riley R."/>
            <person name="Labutti K."/>
            <person name="Andreopoulos B."/>
            <person name="Lipzen A."/>
            <person name="Chen C."/>
            <person name="Yanf M."/>
            <person name="Daum C."/>
            <person name="Ng V."/>
            <person name="Clum A."/>
            <person name="Steindorff A."/>
            <person name="Ohm R."/>
            <person name="Martin F."/>
            <person name="Silar P."/>
            <person name="Natvig D."/>
            <person name="Lalanne C."/>
            <person name="Gautier V."/>
            <person name="Ament-Velasquez S.L."/>
            <person name="Kruys A."/>
            <person name="Hutchinson M.I."/>
            <person name="Powell A.J."/>
            <person name="Barry K."/>
            <person name="Miller A.N."/>
            <person name="Grigoriev I.V."/>
            <person name="Debuchy R."/>
            <person name="Gladieux P."/>
            <person name="Thoren M.H."/>
            <person name="Johannesson H."/>
        </authorList>
    </citation>
    <scope>NUCLEOTIDE SEQUENCE</scope>
    <source>
        <strain evidence="2">CBS 314.62</strain>
    </source>
</reference>
<dbReference type="AlphaFoldDB" id="A0AAE1CFH2"/>
<dbReference type="Proteomes" id="UP001270362">
    <property type="component" value="Unassembled WGS sequence"/>
</dbReference>
<keyword evidence="3" id="KW-1185">Reference proteome</keyword>
<evidence type="ECO:0000313" key="3">
    <source>
        <dbReference type="Proteomes" id="UP001270362"/>
    </source>
</evidence>
<accession>A0AAE1CFH2</accession>
<dbReference type="EMBL" id="JAULSO010000001">
    <property type="protein sequence ID" value="KAK3692379.1"/>
    <property type="molecule type" value="Genomic_DNA"/>
</dbReference>
<reference evidence="2" key="1">
    <citation type="journal article" date="2023" name="Mol. Phylogenet. Evol.">
        <title>Genome-scale phylogeny and comparative genomics of the fungal order Sordariales.</title>
        <authorList>
            <person name="Hensen N."/>
            <person name="Bonometti L."/>
            <person name="Westerberg I."/>
            <person name="Brannstrom I.O."/>
            <person name="Guillou S."/>
            <person name="Cros-Aarteil S."/>
            <person name="Calhoun S."/>
            <person name="Haridas S."/>
            <person name="Kuo A."/>
            <person name="Mondo S."/>
            <person name="Pangilinan J."/>
            <person name="Riley R."/>
            <person name="LaButti K."/>
            <person name="Andreopoulos B."/>
            <person name="Lipzen A."/>
            <person name="Chen C."/>
            <person name="Yan M."/>
            <person name="Daum C."/>
            <person name="Ng V."/>
            <person name="Clum A."/>
            <person name="Steindorff A."/>
            <person name="Ohm R.A."/>
            <person name="Martin F."/>
            <person name="Silar P."/>
            <person name="Natvig D.O."/>
            <person name="Lalanne C."/>
            <person name="Gautier V."/>
            <person name="Ament-Velasquez S.L."/>
            <person name="Kruys A."/>
            <person name="Hutchinson M.I."/>
            <person name="Powell A.J."/>
            <person name="Barry K."/>
            <person name="Miller A.N."/>
            <person name="Grigoriev I.V."/>
            <person name="Debuchy R."/>
            <person name="Gladieux P."/>
            <person name="Hiltunen Thoren M."/>
            <person name="Johannesson H."/>
        </authorList>
    </citation>
    <scope>NUCLEOTIDE SEQUENCE</scope>
    <source>
        <strain evidence="2">CBS 314.62</strain>
    </source>
</reference>
<feature type="region of interest" description="Disordered" evidence="1">
    <location>
        <begin position="73"/>
        <end position="93"/>
    </location>
</feature>
<sequence length="227" mass="24756">MHPTPMPDVGRSLRLRRLACLSQTSLIYTILCRRRRHVTGGRKGWKAKSGDGLIWVFSTCTLLSVDKRQDVSLSPGSTLVSEHPSGAHDEPRGTEYVGHGLSARLRRSPSTTHFHALPGAAQQKFQYSASVVLPSGTCNIDTCRHPGSSLPSVFNLHEAPLLYEALSAGSSQLHLVSHPIPIRYLNSLPNDTPLLLLLLLQRPKGGAIKANPLSRSPRPYLDPGRAI</sequence>